<feature type="repeat" description="RCC1" evidence="2">
    <location>
        <begin position="237"/>
        <end position="292"/>
    </location>
</feature>
<dbReference type="InterPro" id="IPR000408">
    <property type="entry name" value="Reg_chr_condens"/>
</dbReference>
<dbReference type="PANTHER" id="PTHR22872">
    <property type="entry name" value="BTK-BINDING PROTEIN-RELATED"/>
    <property type="match status" value="1"/>
</dbReference>
<dbReference type="InterPro" id="IPR014756">
    <property type="entry name" value="Ig_E-set"/>
</dbReference>
<dbReference type="InterPro" id="IPR009091">
    <property type="entry name" value="RCC1/BLIP-II"/>
</dbReference>
<evidence type="ECO:0000256" key="2">
    <source>
        <dbReference type="PROSITE-ProRule" id="PRU00235"/>
    </source>
</evidence>
<comment type="caution">
    <text evidence="5">The sequence shown here is derived from an EMBL/GenBank/DDBJ whole genome shotgun (WGS) entry which is preliminary data.</text>
</comment>
<dbReference type="EMBL" id="MPUH01000264">
    <property type="protein sequence ID" value="OMJ84574.1"/>
    <property type="molecule type" value="Genomic_DNA"/>
</dbReference>
<evidence type="ECO:0000313" key="6">
    <source>
        <dbReference type="Proteomes" id="UP000187209"/>
    </source>
</evidence>
<evidence type="ECO:0000259" key="4">
    <source>
        <dbReference type="Pfam" id="PF25390"/>
    </source>
</evidence>
<protein>
    <recommendedName>
        <fullName evidence="4">RCC1-like domain-containing protein</fullName>
    </recommendedName>
</protein>
<dbReference type="CDD" id="cd00102">
    <property type="entry name" value="IPT"/>
    <property type="match status" value="1"/>
</dbReference>
<gene>
    <name evidence="5" type="ORF">SteCoe_14244</name>
</gene>
<dbReference type="Pfam" id="PF25390">
    <property type="entry name" value="WD40_RLD"/>
    <property type="match status" value="1"/>
</dbReference>
<dbReference type="InterPro" id="IPR058923">
    <property type="entry name" value="RCC1-like_dom"/>
</dbReference>
<dbReference type="PROSITE" id="PS50012">
    <property type="entry name" value="RCC1_3"/>
    <property type="match status" value="4"/>
</dbReference>
<organism evidence="5 6">
    <name type="scientific">Stentor coeruleus</name>
    <dbReference type="NCBI Taxonomy" id="5963"/>
    <lineage>
        <taxon>Eukaryota</taxon>
        <taxon>Sar</taxon>
        <taxon>Alveolata</taxon>
        <taxon>Ciliophora</taxon>
        <taxon>Postciliodesmatophora</taxon>
        <taxon>Heterotrichea</taxon>
        <taxon>Heterotrichida</taxon>
        <taxon>Stentoridae</taxon>
        <taxon>Stentor</taxon>
    </lineage>
</organism>
<evidence type="ECO:0000256" key="1">
    <source>
        <dbReference type="ARBA" id="ARBA00022737"/>
    </source>
</evidence>
<dbReference type="AlphaFoldDB" id="A0A1R2C6B9"/>
<proteinExistence type="predicted"/>
<dbReference type="PRINTS" id="PR00633">
    <property type="entry name" value="RCCNDNSATION"/>
</dbReference>
<dbReference type="SUPFAM" id="SSF50985">
    <property type="entry name" value="RCC1/BLIP-II"/>
    <property type="match status" value="1"/>
</dbReference>
<dbReference type="PROSITE" id="PS00626">
    <property type="entry name" value="RCC1_2"/>
    <property type="match status" value="1"/>
</dbReference>
<feature type="repeat" description="RCC1" evidence="2">
    <location>
        <begin position="132"/>
        <end position="184"/>
    </location>
</feature>
<dbReference type="SUPFAM" id="SSF81296">
    <property type="entry name" value="E set domains"/>
    <property type="match status" value="1"/>
</dbReference>
<feature type="domain" description="RCC1-like" evidence="4">
    <location>
        <begin position="59"/>
        <end position="318"/>
    </location>
</feature>
<evidence type="ECO:0000313" key="5">
    <source>
        <dbReference type="EMBL" id="OMJ84574.1"/>
    </source>
</evidence>
<feature type="region of interest" description="Disordered" evidence="3">
    <location>
        <begin position="709"/>
        <end position="729"/>
    </location>
</feature>
<dbReference type="Gene3D" id="2.130.10.30">
    <property type="entry name" value="Regulator of chromosome condensation 1/beta-lactamase-inhibitor protein II"/>
    <property type="match status" value="1"/>
</dbReference>
<keyword evidence="1" id="KW-0677">Repeat</keyword>
<name>A0A1R2C6B9_9CILI</name>
<reference evidence="5 6" key="1">
    <citation type="submission" date="2016-11" db="EMBL/GenBank/DDBJ databases">
        <title>The macronuclear genome of Stentor coeruleus: a giant cell with tiny introns.</title>
        <authorList>
            <person name="Slabodnick M."/>
            <person name="Ruby J.G."/>
            <person name="Reiff S.B."/>
            <person name="Swart E.C."/>
            <person name="Gosai S."/>
            <person name="Prabakaran S."/>
            <person name="Witkowska E."/>
            <person name="Larue G.E."/>
            <person name="Fisher S."/>
            <person name="Freeman R.M."/>
            <person name="Gunawardena J."/>
            <person name="Chu W."/>
            <person name="Stover N.A."/>
            <person name="Gregory B.D."/>
            <person name="Nowacki M."/>
            <person name="Derisi J."/>
            <person name="Roy S.W."/>
            <person name="Marshall W.F."/>
            <person name="Sood P."/>
        </authorList>
    </citation>
    <scope>NUCLEOTIDE SEQUENCE [LARGE SCALE GENOMIC DNA]</scope>
    <source>
        <strain evidence="5">WM001</strain>
    </source>
</reference>
<accession>A0A1R2C6B9</accession>
<dbReference type="InterPro" id="IPR051625">
    <property type="entry name" value="Signaling_Regulatory_Domain"/>
</dbReference>
<sequence>MYCSKLTKGILSTHDYFNGKTVECIGGGFHKLYILEPSGKVTVISADPTITEEYTAIEQLGHIKSVTCGKYHTLVLNKDGFLYSFGSGIFGVLGHGGALSTDSPQLIKTISDKVIKEIACGEAHSLALTQHGEVYAWGRGYEGQLGIRNSVEASSVPKYIDSFYSKHIKTVACGQRSSFAIELDGKIYSWGEGRCGQLGHGMERVCRRPKMIEFSSDVRISEISAGAAHAVALTEKGQIWAWGMNNYGQLGIGNKTSIWIPELVEIDSLGNQLQTIVKVTCSAYSSFCISSQGSAYSWGKGFIGHGTNSIEERPKIIYLNTENRSYSDVFSCDHSTVLFSPLRLYSLSPICGPVTGGTKISMIGTALAFTDKLKVRFRYAHFMQEADCNYDANSNSLEFFSPSFADAEEDLTLPVEAFIDVTMDGEHYVTCEKTFMIYPDDLFPESLNPKCASVHGKCSLEISVDFRRITDYVTNPKALQSWFWNLIVGFLPKPRSYMNRSETPTKLKKEGSLDESRLTSVNDVRNEDHDWLMTAAKFIDGKIICTIPTPEEMDENNTGYVVDFAINGQQFSGKPLNFKFYNIEINELKPVTGFSDAGTNIRITGKGFYDSTAKKLRITSQYGERDVAVNWDRKTKSYQCVIPPLHWLVGSEGSENIKDVKKVPLKLDLTLNCIEYTTLPAFCYNDIKLLRISKAKIDETLTPQAKQELWEKEEHEEKEENEAKIKREQEEDLAMQTACKPGVKLYLWSEGLIKTSDITVRFILGNQAIPVIGIYKNAKKIGVIVPELGDIIQPTEVLIDLSLNAQSFTKEQLPIKYLGANAVEEQPKRRK</sequence>
<feature type="repeat" description="RCC1" evidence="2">
    <location>
        <begin position="80"/>
        <end position="131"/>
    </location>
</feature>
<keyword evidence="6" id="KW-1185">Reference proteome</keyword>
<evidence type="ECO:0000256" key="3">
    <source>
        <dbReference type="SAM" id="MobiDB-lite"/>
    </source>
</evidence>
<dbReference type="Proteomes" id="UP000187209">
    <property type="component" value="Unassembled WGS sequence"/>
</dbReference>
<feature type="repeat" description="RCC1" evidence="2">
    <location>
        <begin position="185"/>
        <end position="236"/>
    </location>
</feature>
<dbReference type="OrthoDB" id="10256179at2759"/>